<dbReference type="RefSeq" id="WP_230057182.1">
    <property type="nucleotide sequence ID" value="NZ_CAJHOE010000004.1"/>
</dbReference>
<gene>
    <name evidence="1" type="ORF">LMG8286_01438</name>
</gene>
<comment type="caution">
    <text evidence="1">The sequence shown here is derived from an EMBL/GenBank/DDBJ whole genome shotgun (WGS) entry which is preliminary data.</text>
</comment>
<organism evidence="1 2">
    <name type="scientific">Campylobacter suis</name>
    <dbReference type="NCBI Taxonomy" id="2790657"/>
    <lineage>
        <taxon>Bacteria</taxon>
        <taxon>Pseudomonadati</taxon>
        <taxon>Campylobacterota</taxon>
        <taxon>Epsilonproteobacteria</taxon>
        <taxon>Campylobacterales</taxon>
        <taxon>Campylobacteraceae</taxon>
        <taxon>Campylobacter</taxon>
    </lineage>
</organism>
<sequence length="173" mass="20090">MSEIRLIPASLELEFDIESNDKDGFLREFSNITQNEEDPLGAWLKRAKARGETKESDQVLLTLLIELHRKFDDLNERLSGTKKPRINLLGKAQITHINFEYIKVSEPAFVKDECYYARILLPMFPVRTLALFLKAMDDKTCKITRLHEDDEGDWGAYVAARERVMIRQMRANS</sequence>
<dbReference type="EMBL" id="CAJHOE010000004">
    <property type="protein sequence ID" value="CAD7288670.1"/>
    <property type="molecule type" value="Genomic_DNA"/>
</dbReference>
<evidence type="ECO:0000313" key="2">
    <source>
        <dbReference type="Proteomes" id="UP000789359"/>
    </source>
</evidence>
<name>A0ABN7KBW2_9BACT</name>
<evidence type="ECO:0000313" key="1">
    <source>
        <dbReference type="EMBL" id="CAD7288670.1"/>
    </source>
</evidence>
<proteinExistence type="predicted"/>
<accession>A0ABN7KBW2</accession>
<protein>
    <submittedName>
        <fullName evidence="1">Uncharacterized protein</fullName>
    </submittedName>
</protein>
<reference evidence="1 2" key="1">
    <citation type="submission" date="2020-11" db="EMBL/GenBank/DDBJ databases">
        <authorList>
            <person name="Peeters C."/>
        </authorList>
    </citation>
    <scope>NUCLEOTIDE SEQUENCE [LARGE SCALE GENOMIC DNA]</scope>
    <source>
        <strain evidence="1 2">LMG 8286</strain>
    </source>
</reference>
<dbReference type="Proteomes" id="UP000789359">
    <property type="component" value="Unassembled WGS sequence"/>
</dbReference>
<keyword evidence="2" id="KW-1185">Reference proteome</keyword>